<dbReference type="SUPFAM" id="SSF53187">
    <property type="entry name" value="Zn-dependent exopeptidases"/>
    <property type="match status" value="1"/>
</dbReference>
<gene>
    <name evidence="6" type="ORF">ACFOSX_12120</name>
</gene>
<evidence type="ECO:0000313" key="6">
    <source>
        <dbReference type="EMBL" id="MFC3877974.1"/>
    </source>
</evidence>
<keyword evidence="7" id="KW-1185">Reference proteome</keyword>
<feature type="chain" id="PRO_5047106482" description="N-acetylmuramoyl-L-alanine amidase" evidence="4">
    <location>
        <begin position="27"/>
        <end position="373"/>
    </location>
</feature>
<dbReference type="EC" id="3.5.1.28" evidence="2"/>
<keyword evidence="4" id="KW-0732">Signal</keyword>
<dbReference type="InterPro" id="IPR050695">
    <property type="entry name" value="N-acetylmuramoyl_amidase_3"/>
</dbReference>
<accession>A0ABV8AKQ6</accession>
<organism evidence="6 7">
    <name type="scientific">Winogradskyella maritima</name>
    <dbReference type="NCBI Taxonomy" id="1517766"/>
    <lineage>
        <taxon>Bacteria</taxon>
        <taxon>Pseudomonadati</taxon>
        <taxon>Bacteroidota</taxon>
        <taxon>Flavobacteriia</taxon>
        <taxon>Flavobacteriales</taxon>
        <taxon>Flavobacteriaceae</taxon>
        <taxon>Winogradskyella</taxon>
    </lineage>
</organism>
<evidence type="ECO:0000259" key="5">
    <source>
        <dbReference type="SMART" id="SM00646"/>
    </source>
</evidence>
<name>A0ABV8AKQ6_9FLAO</name>
<feature type="domain" description="MurNAc-LAA" evidence="5">
    <location>
        <begin position="94"/>
        <end position="251"/>
    </location>
</feature>
<evidence type="ECO:0000256" key="3">
    <source>
        <dbReference type="ARBA" id="ARBA00022801"/>
    </source>
</evidence>
<dbReference type="RefSeq" id="WP_386101420.1">
    <property type="nucleotide sequence ID" value="NZ_JBHSAT010000022.1"/>
</dbReference>
<dbReference type="EMBL" id="JBHSAT010000022">
    <property type="protein sequence ID" value="MFC3877974.1"/>
    <property type="molecule type" value="Genomic_DNA"/>
</dbReference>
<comment type="caution">
    <text evidence="6">The sequence shown here is derived from an EMBL/GenBank/DDBJ whole genome shotgun (WGS) entry which is preliminary data.</text>
</comment>
<feature type="signal peptide" evidence="4">
    <location>
        <begin position="1"/>
        <end position="26"/>
    </location>
</feature>
<sequence length="373" mass="41636">MMQTTYKHSIVFLAFLFIIGLTSSHAQNDDKFVVVLDAGHGGKDPGRPTKNGYKEKTIALKVVLELGKALEKNPDFKVIYTRKTDKFLELHERAAIANKADADLFVSIHCNAHHTQAYGTETYVLGAKNTDRNLAIAKAENEVIFLEDNYEKNYAGFDPSSPESTIAIGIEQEVYVEQSIILARKIEDNFSKKLKRKSRGLKQLSLWVLHNTYMPSVLVETGFITNKKEGAYLNSKSGQVKIAKQIEDAILEYKKELDQNVGDSFILDDKLEDPIALPERDEKIVPGVTFKVQIAASSRALEPKGYNFKGLSDISRTKVGNLYKYYHGATSDYGLIKEMKNTAALKGYSSCFIVAFKDGKQISVEEALKSASK</sequence>
<dbReference type="SMART" id="SM00646">
    <property type="entry name" value="Ami_3"/>
    <property type="match status" value="1"/>
</dbReference>
<dbReference type="CDD" id="cd02696">
    <property type="entry name" value="MurNAc-LAA"/>
    <property type="match status" value="1"/>
</dbReference>
<dbReference type="PANTHER" id="PTHR30404:SF0">
    <property type="entry name" value="N-ACETYLMURAMOYL-L-ALANINE AMIDASE AMIC"/>
    <property type="match status" value="1"/>
</dbReference>
<dbReference type="Pfam" id="PF01520">
    <property type="entry name" value="Amidase_3"/>
    <property type="match status" value="1"/>
</dbReference>
<dbReference type="PANTHER" id="PTHR30404">
    <property type="entry name" value="N-ACETYLMURAMOYL-L-ALANINE AMIDASE"/>
    <property type="match status" value="1"/>
</dbReference>
<proteinExistence type="predicted"/>
<dbReference type="InterPro" id="IPR002508">
    <property type="entry name" value="MurNAc-LAA_cat"/>
</dbReference>
<evidence type="ECO:0000256" key="1">
    <source>
        <dbReference type="ARBA" id="ARBA00001561"/>
    </source>
</evidence>
<reference evidence="7" key="1">
    <citation type="journal article" date="2019" name="Int. J. Syst. Evol. Microbiol.">
        <title>The Global Catalogue of Microorganisms (GCM) 10K type strain sequencing project: providing services to taxonomists for standard genome sequencing and annotation.</title>
        <authorList>
            <consortium name="The Broad Institute Genomics Platform"/>
            <consortium name="The Broad Institute Genome Sequencing Center for Infectious Disease"/>
            <person name="Wu L."/>
            <person name="Ma J."/>
        </authorList>
    </citation>
    <scope>NUCLEOTIDE SEQUENCE [LARGE SCALE GENOMIC DNA]</scope>
    <source>
        <strain evidence="7">CECT 8979</strain>
    </source>
</reference>
<dbReference type="Proteomes" id="UP001595812">
    <property type="component" value="Unassembled WGS sequence"/>
</dbReference>
<evidence type="ECO:0000313" key="7">
    <source>
        <dbReference type="Proteomes" id="UP001595812"/>
    </source>
</evidence>
<protein>
    <recommendedName>
        <fullName evidence="2">N-acetylmuramoyl-L-alanine amidase</fullName>
        <ecNumber evidence="2">3.5.1.28</ecNumber>
    </recommendedName>
</protein>
<keyword evidence="3" id="KW-0378">Hydrolase</keyword>
<evidence type="ECO:0000256" key="4">
    <source>
        <dbReference type="SAM" id="SignalP"/>
    </source>
</evidence>
<comment type="catalytic activity">
    <reaction evidence="1">
        <text>Hydrolyzes the link between N-acetylmuramoyl residues and L-amino acid residues in certain cell-wall glycopeptides.</text>
        <dbReference type="EC" id="3.5.1.28"/>
    </reaction>
</comment>
<evidence type="ECO:0000256" key="2">
    <source>
        <dbReference type="ARBA" id="ARBA00011901"/>
    </source>
</evidence>
<dbReference type="Gene3D" id="3.40.630.40">
    <property type="entry name" value="Zn-dependent exopeptidases"/>
    <property type="match status" value="1"/>
</dbReference>